<comment type="caution">
    <text evidence="3">The sequence shown here is derived from an EMBL/GenBank/DDBJ whole genome shotgun (WGS) entry which is preliminary data.</text>
</comment>
<evidence type="ECO:0000313" key="4">
    <source>
        <dbReference type="Proteomes" id="UP001272515"/>
    </source>
</evidence>
<dbReference type="Pfam" id="PF14903">
    <property type="entry name" value="WG_beta_rep"/>
    <property type="match status" value="1"/>
</dbReference>
<dbReference type="Proteomes" id="UP001272515">
    <property type="component" value="Unassembled WGS sequence"/>
</dbReference>
<dbReference type="RefSeq" id="WP_317329620.1">
    <property type="nucleotide sequence ID" value="NZ_JAWJZA010000001.1"/>
</dbReference>
<sequence>MKTNTRINKKFILAAVLGAFALSLGATTEVNAAWPRHGQRQAPAHVEQRVHREQVHTSRSESNSSYERREHVRRSGTSISGSRHRVNSSNRPMVRRDGQLGPRPRVPSDIRRGDRRIVKHRSVRHHIRSVFIGNPFYYGQDYYDYFGTPVVTVYNVEVPQQAMLEPGMIRIDNTMFDRGSLAKVKSNGKWGILGTDGQVSIAPVYKNIQAAVDGTFYGEMSRKDIRHITKKGEIITPSIDEQIKAENTSKPEPKVTYEESNRVIRVNGNMRNIIDTKSDKVVFSTVKADTIQPFARDNYTWVHQGKKNYRIIDKDGNLKYQNTENNIEKTTYFNHGYSPVKSNGKWGIMDKDGKWYVEPTYEDIVIL</sequence>
<gene>
    <name evidence="3" type="ORF">RVY80_02900</name>
</gene>
<name>A0ABU3Z7A0_9FIRM</name>
<keyword evidence="2" id="KW-0732">Signal</keyword>
<dbReference type="EMBL" id="JAWJZB010000003">
    <property type="protein sequence ID" value="MDV5087794.1"/>
    <property type="molecule type" value="Genomic_DNA"/>
</dbReference>
<feature type="compositionally biased region" description="Basic and acidic residues" evidence="1">
    <location>
        <begin position="46"/>
        <end position="59"/>
    </location>
</feature>
<evidence type="ECO:0000313" key="3">
    <source>
        <dbReference type="EMBL" id="MDV5087794.1"/>
    </source>
</evidence>
<accession>A0ABU3Z7A0</accession>
<organism evidence="3 4">
    <name type="scientific">Veillonella absiana</name>
    <dbReference type="NCBI Taxonomy" id="3079305"/>
    <lineage>
        <taxon>Bacteria</taxon>
        <taxon>Bacillati</taxon>
        <taxon>Bacillota</taxon>
        <taxon>Negativicutes</taxon>
        <taxon>Veillonellales</taxon>
        <taxon>Veillonellaceae</taxon>
        <taxon>Veillonella</taxon>
    </lineage>
</organism>
<evidence type="ECO:0000256" key="1">
    <source>
        <dbReference type="SAM" id="MobiDB-lite"/>
    </source>
</evidence>
<protein>
    <submittedName>
        <fullName evidence="3">WG repeat-containing protein</fullName>
    </submittedName>
</protein>
<proteinExistence type="predicted"/>
<feature type="chain" id="PRO_5045804303" evidence="2">
    <location>
        <begin position="33"/>
        <end position="367"/>
    </location>
</feature>
<evidence type="ECO:0000256" key="2">
    <source>
        <dbReference type="SAM" id="SignalP"/>
    </source>
</evidence>
<feature type="region of interest" description="Disordered" evidence="1">
    <location>
        <begin position="37"/>
        <end position="110"/>
    </location>
</feature>
<keyword evidence="4" id="KW-1185">Reference proteome</keyword>
<feature type="compositionally biased region" description="Polar residues" evidence="1">
    <location>
        <begin position="75"/>
        <end position="91"/>
    </location>
</feature>
<feature type="signal peptide" evidence="2">
    <location>
        <begin position="1"/>
        <end position="32"/>
    </location>
</feature>
<reference evidence="3 4" key="1">
    <citation type="submission" date="2023-10" db="EMBL/GenBank/DDBJ databases">
        <title>Veillonella sp. nov., isolated from a pig farm feces dump.</title>
        <authorList>
            <person name="Chang Y.-H."/>
        </authorList>
    </citation>
    <scope>NUCLEOTIDE SEQUENCE [LARGE SCALE GENOMIC DNA]</scope>
    <source>
        <strain evidence="3 4">YH-vei2233</strain>
    </source>
</reference>
<dbReference type="InterPro" id="IPR032774">
    <property type="entry name" value="WG_beta_rep"/>
</dbReference>